<evidence type="ECO:0000313" key="3">
    <source>
        <dbReference type="Proteomes" id="UP000198280"/>
    </source>
</evidence>
<protein>
    <submittedName>
        <fullName evidence="2">Uncharacterized protein</fullName>
    </submittedName>
</protein>
<dbReference type="EMBL" id="FZOF01000006">
    <property type="protein sequence ID" value="SNS44647.1"/>
    <property type="molecule type" value="Genomic_DNA"/>
</dbReference>
<proteinExistence type="predicted"/>
<evidence type="ECO:0000256" key="1">
    <source>
        <dbReference type="SAM" id="MobiDB-lite"/>
    </source>
</evidence>
<keyword evidence="3" id="KW-1185">Reference proteome</keyword>
<dbReference type="InterPro" id="IPR010866">
    <property type="entry name" value="A-2_8-polyST"/>
</dbReference>
<dbReference type="Pfam" id="PF07388">
    <property type="entry name" value="A-2_8-polyST"/>
    <property type="match status" value="1"/>
</dbReference>
<reference evidence="2 3" key="1">
    <citation type="submission" date="2017-06" db="EMBL/GenBank/DDBJ databases">
        <authorList>
            <person name="Kim H.J."/>
            <person name="Triplett B.A."/>
        </authorList>
    </citation>
    <scope>NUCLEOTIDE SEQUENCE [LARGE SCALE GENOMIC DNA]</scope>
    <source>
        <strain evidence="2 3">CGMCC 4.1858</strain>
    </source>
</reference>
<gene>
    <name evidence="2" type="ORF">SAMN05216252_1063</name>
</gene>
<dbReference type="Proteomes" id="UP000198280">
    <property type="component" value="Unassembled WGS sequence"/>
</dbReference>
<dbReference type="AlphaFoldDB" id="A0A239EJ42"/>
<accession>A0A239EJ42</accession>
<sequence length="480" mass="51670">MLMAERQRRAPDRKPRRARGDTKDESMTQIFFAATLYAAATVTAAIRAGLFGPREGRRRLLVVSDVSAVPELATPLDRTPGFAALRPDFDAVRSWNAAIAPHHPADWAPREEDLTLWERALRLAWDLGDGPVELVCEAPHSPPARSVAEIFAESPVHVYAAGLTGYGPTADRLPAGLSCRIVRLLHVDLLPGLRPMLLAEHAVEPVAVPGDVLLRTLEGMADADLVPPVPERHTALLLGEHLSASGLVDEREEAGLHARMLRGAVAAGHTSLLYAPGPGAPRDLAHSLGRTAAELGVELAVLEGPVAAEALLTRFRPALVVGCSSAALVTAAALHGIPAARVGTGRLLERMAPYENADRVPLTLVDAALPDLERDTGLLGRAPALTVEVVEATLAPLLRTVGYCMQARLHPALRPEAEEWLRRHLPRHPQYFKRRRLTSLRLPGGSPVRAGALRRHPAVRRMVRTARAVGAVRGGRALRT</sequence>
<evidence type="ECO:0000313" key="2">
    <source>
        <dbReference type="EMBL" id="SNS44647.1"/>
    </source>
</evidence>
<name>A0A239EJ42_9ACTN</name>
<organism evidence="2 3">
    <name type="scientific">Actinacidiphila glaucinigra</name>
    <dbReference type="NCBI Taxonomy" id="235986"/>
    <lineage>
        <taxon>Bacteria</taxon>
        <taxon>Bacillati</taxon>
        <taxon>Actinomycetota</taxon>
        <taxon>Actinomycetes</taxon>
        <taxon>Kitasatosporales</taxon>
        <taxon>Streptomycetaceae</taxon>
        <taxon>Actinacidiphila</taxon>
    </lineage>
</organism>
<feature type="region of interest" description="Disordered" evidence="1">
    <location>
        <begin position="1"/>
        <end position="24"/>
    </location>
</feature>